<comment type="caution">
    <text evidence="6">The sequence shown here is derived from an EMBL/GenBank/DDBJ whole genome shotgun (WGS) entry which is preliminary data.</text>
</comment>
<dbReference type="InterPro" id="IPR003593">
    <property type="entry name" value="AAA+_ATPase"/>
</dbReference>
<dbReference type="PANTHER" id="PTHR43335:SF4">
    <property type="entry name" value="ABC TRANSPORTER, ATP-BINDING PROTEIN"/>
    <property type="match status" value="1"/>
</dbReference>
<dbReference type="PANTHER" id="PTHR43335">
    <property type="entry name" value="ABC TRANSPORTER, ATP-BINDING PROTEIN"/>
    <property type="match status" value="1"/>
</dbReference>
<dbReference type="CDD" id="cd03268">
    <property type="entry name" value="ABC_BcrA_bacitracin_resist"/>
    <property type="match status" value="1"/>
</dbReference>
<evidence type="ECO:0000256" key="1">
    <source>
        <dbReference type="ARBA" id="ARBA00005417"/>
    </source>
</evidence>
<dbReference type="InterPro" id="IPR017871">
    <property type="entry name" value="ABC_transporter-like_CS"/>
</dbReference>
<dbReference type="InterPro" id="IPR027417">
    <property type="entry name" value="P-loop_NTPase"/>
</dbReference>
<keyword evidence="3" id="KW-0547">Nucleotide-binding</keyword>
<dbReference type="GO" id="GO:0005524">
    <property type="term" value="F:ATP binding"/>
    <property type="evidence" value="ECO:0007669"/>
    <property type="project" value="UniProtKB-KW"/>
</dbReference>
<protein>
    <submittedName>
        <fullName evidence="6">ABC transporter ATP-binding protein</fullName>
    </submittedName>
</protein>
<dbReference type="EMBL" id="BAAAHK010000003">
    <property type="protein sequence ID" value="GAA0929936.1"/>
    <property type="molecule type" value="Genomic_DNA"/>
</dbReference>
<evidence type="ECO:0000313" key="6">
    <source>
        <dbReference type="EMBL" id="GAA0929936.1"/>
    </source>
</evidence>
<dbReference type="RefSeq" id="WP_343965760.1">
    <property type="nucleotide sequence ID" value="NZ_BAAAHK010000003.1"/>
</dbReference>
<dbReference type="SUPFAM" id="SSF52540">
    <property type="entry name" value="P-loop containing nucleoside triphosphate hydrolases"/>
    <property type="match status" value="1"/>
</dbReference>
<reference evidence="6 7" key="1">
    <citation type="journal article" date="2019" name="Int. J. Syst. Evol. Microbiol.">
        <title>The Global Catalogue of Microorganisms (GCM) 10K type strain sequencing project: providing services to taxonomists for standard genome sequencing and annotation.</title>
        <authorList>
            <consortium name="The Broad Institute Genomics Platform"/>
            <consortium name="The Broad Institute Genome Sequencing Center for Infectious Disease"/>
            <person name="Wu L."/>
            <person name="Ma J."/>
        </authorList>
    </citation>
    <scope>NUCLEOTIDE SEQUENCE [LARGE SCALE GENOMIC DNA]</scope>
    <source>
        <strain evidence="6 7">JCM 10977</strain>
    </source>
</reference>
<feature type="domain" description="ABC transporter" evidence="5">
    <location>
        <begin position="9"/>
        <end position="233"/>
    </location>
</feature>
<name>A0ABN1PMP8_9ACTN</name>
<sequence>MNATAAPLVEVSGLTKRYGDTLAVDGVDLTVLPGEVYGFLGPNGAGKTTTLRILTGLICPTSGTVRVLGGAPGQAQVLARTGSMIESPAFYPYLSGLDNLRVLAEYADVPRPRIDEVLALVGLADRARDRFSTYSLGMKQRLGVAAALLKDPELVILDEPTNGLDPAGMRDMRRLIRELGADGRTVLLSSHLLGEVQQICDRVGIISEGRMVAEHTVDELRTEQELVIRATPRENARSLLIEALGAAAVHLYDETLRVKVAPDRAAEVNRLLVDAGIAVSELHSTERALEDVFFELTTTTDKEKTHAG</sequence>
<dbReference type="PROSITE" id="PS00211">
    <property type="entry name" value="ABC_TRANSPORTER_1"/>
    <property type="match status" value="1"/>
</dbReference>
<proteinExistence type="inferred from homology"/>
<dbReference type="InterPro" id="IPR003439">
    <property type="entry name" value="ABC_transporter-like_ATP-bd"/>
</dbReference>
<evidence type="ECO:0000256" key="3">
    <source>
        <dbReference type="ARBA" id="ARBA00022741"/>
    </source>
</evidence>
<evidence type="ECO:0000256" key="2">
    <source>
        <dbReference type="ARBA" id="ARBA00022448"/>
    </source>
</evidence>
<keyword evidence="4 6" id="KW-0067">ATP-binding</keyword>
<keyword evidence="7" id="KW-1185">Reference proteome</keyword>
<comment type="similarity">
    <text evidence="1">Belongs to the ABC transporter superfamily.</text>
</comment>
<dbReference type="Proteomes" id="UP001500542">
    <property type="component" value="Unassembled WGS sequence"/>
</dbReference>
<dbReference type="PROSITE" id="PS50893">
    <property type="entry name" value="ABC_TRANSPORTER_2"/>
    <property type="match status" value="1"/>
</dbReference>
<dbReference type="Pfam" id="PF00005">
    <property type="entry name" value="ABC_tran"/>
    <property type="match status" value="1"/>
</dbReference>
<dbReference type="SMART" id="SM00382">
    <property type="entry name" value="AAA"/>
    <property type="match status" value="1"/>
</dbReference>
<evidence type="ECO:0000259" key="5">
    <source>
        <dbReference type="PROSITE" id="PS50893"/>
    </source>
</evidence>
<accession>A0ABN1PMP8</accession>
<dbReference type="Gene3D" id="3.40.50.300">
    <property type="entry name" value="P-loop containing nucleotide triphosphate hydrolases"/>
    <property type="match status" value="1"/>
</dbReference>
<gene>
    <name evidence="6" type="ORF">GCM10009554_12650</name>
</gene>
<keyword evidence="2" id="KW-0813">Transport</keyword>
<organism evidence="6 7">
    <name type="scientific">Kribbella koreensis</name>
    <dbReference type="NCBI Taxonomy" id="57909"/>
    <lineage>
        <taxon>Bacteria</taxon>
        <taxon>Bacillati</taxon>
        <taxon>Actinomycetota</taxon>
        <taxon>Actinomycetes</taxon>
        <taxon>Propionibacteriales</taxon>
        <taxon>Kribbellaceae</taxon>
        <taxon>Kribbella</taxon>
    </lineage>
</organism>
<evidence type="ECO:0000313" key="7">
    <source>
        <dbReference type="Proteomes" id="UP001500542"/>
    </source>
</evidence>
<evidence type="ECO:0000256" key="4">
    <source>
        <dbReference type="ARBA" id="ARBA00022840"/>
    </source>
</evidence>